<comment type="caution">
    <text evidence="3">The sequence shown here is derived from an EMBL/GenBank/DDBJ whole genome shotgun (WGS) entry which is preliminary data.</text>
</comment>
<evidence type="ECO:0000256" key="1">
    <source>
        <dbReference type="SAM" id="MobiDB-lite"/>
    </source>
</evidence>
<evidence type="ECO:0000313" key="3">
    <source>
        <dbReference type="EMBL" id="OLU38003.1"/>
    </source>
</evidence>
<protein>
    <submittedName>
        <fullName evidence="3">Uncharacterized protein</fullName>
    </submittedName>
</protein>
<dbReference type="EMBL" id="MPJW01000183">
    <property type="protein sequence ID" value="OLU38003.1"/>
    <property type="molecule type" value="Genomic_DNA"/>
</dbReference>
<feature type="transmembrane region" description="Helical" evidence="2">
    <location>
        <begin position="149"/>
        <end position="167"/>
    </location>
</feature>
<keyword evidence="2" id="KW-1133">Transmembrane helix</keyword>
<proteinExistence type="predicted"/>
<keyword evidence="2" id="KW-0472">Membrane</keyword>
<feature type="compositionally biased region" description="Basic and acidic residues" evidence="1">
    <location>
        <begin position="1"/>
        <end position="13"/>
    </location>
</feature>
<keyword evidence="2" id="KW-0812">Transmembrane</keyword>
<dbReference type="Proteomes" id="UP000186341">
    <property type="component" value="Unassembled WGS sequence"/>
</dbReference>
<sequence>MKTFKDQAEKLDESFGQYSSRSNKHSAKPVTTRSEDDKKAPIENPVSLDYRTSSDPASMMDGVSTTVTPEQRLESDKILAEQRLEHAEQVLEDLKNSGEEFKKQAEEKVEQKIEEEKEMAQEAKQDFKARIDELQDDIKEDPKGTLIDLGKLILMILGALSIIRFFCKKH</sequence>
<gene>
    <name evidence="3" type="ORF">BO222_09185</name>
</gene>
<feature type="region of interest" description="Disordered" evidence="1">
    <location>
        <begin position="1"/>
        <end position="71"/>
    </location>
</feature>
<evidence type="ECO:0000313" key="4">
    <source>
        <dbReference type="Proteomes" id="UP000186341"/>
    </source>
</evidence>
<evidence type="ECO:0000256" key="2">
    <source>
        <dbReference type="SAM" id="Phobius"/>
    </source>
</evidence>
<accession>A0A1U7NEG9</accession>
<keyword evidence="4" id="KW-1185">Reference proteome</keyword>
<dbReference type="RefSeq" id="WP_075820426.1">
    <property type="nucleotide sequence ID" value="NZ_CAJUTZ010000072.1"/>
</dbReference>
<organism evidence="3 4">
    <name type="scientific">Ileibacterium valens</name>
    <dbReference type="NCBI Taxonomy" id="1862668"/>
    <lineage>
        <taxon>Bacteria</taxon>
        <taxon>Bacillati</taxon>
        <taxon>Bacillota</taxon>
        <taxon>Erysipelotrichia</taxon>
        <taxon>Erysipelotrichales</taxon>
        <taxon>Erysipelotrichaceae</taxon>
        <taxon>Ileibacterium</taxon>
    </lineage>
</organism>
<dbReference type="AlphaFoldDB" id="A0A1U7NEG9"/>
<name>A0A1U7NEG9_9FIRM</name>
<dbReference type="GeneID" id="82203336"/>
<reference evidence="3 4" key="1">
    <citation type="submission" date="2016-11" db="EMBL/GenBank/DDBJ databases">
        <title>Description of two novel members of the family Erysipelotrichaceae: Ileibacterium lipovorans gen. nov., sp. nov. and Dubosiella newyorkensis, gen. nov., sp. nov.</title>
        <authorList>
            <person name="Cox L.M."/>
            <person name="Sohn J."/>
            <person name="Tyrrell K.L."/>
            <person name="Citron D.M."/>
            <person name="Lawson P.A."/>
            <person name="Patel N.B."/>
            <person name="Iizumi T."/>
            <person name="Perez-Perez G.I."/>
            <person name="Goldstein E.J."/>
            <person name="Blaser M.J."/>
        </authorList>
    </citation>
    <scope>NUCLEOTIDE SEQUENCE [LARGE SCALE GENOMIC DNA]</scope>
    <source>
        <strain evidence="3 4">NYU-BL-A3</strain>
    </source>
</reference>